<sequence>MLEAALVALCTGAPVDLSEDVVSPEDLAAAARFHRIAPLAHARLAAGHPGYAAGLLLDRHLAMMRHLRASTAIGVVARALDDVPWLVYKGPALSEVAHPVPGLRSYGDIDLLVPPDQLRNAVERLAGAGWSAVRKVDWFRLDVVPGEVDLMRPGWESLDLHWSPMLTRALRTRFPVSTEEVVARRTALDLGGVPAWTMDAADTLVHVCYHGAGTGAVKLGYLVDADRAANRVEDWDVVVARARASGTAGHLLVVLARAHAVLGTPLPDRLAHDLGLGTGFKALQRMVDAWWPVPGPVEVSTPAGYLAQGVGRGATSSLGGATGRAARNLRLRMVRSAVTRHGTRAPFGDELLATYLAAVEAEAARPTPSRTAPARPEGKGGPAGTTATWTGTRSTRSPI</sequence>
<evidence type="ECO:0000256" key="1">
    <source>
        <dbReference type="SAM" id="MobiDB-lite"/>
    </source>
</evidence>
<comment type="caution">
    <text evidence="2">The sequence shown here is derived from an EMBL/GenBank/DDBJ whole genome shotgun (WGS) entry which is preliminary data.</text>
</comment>
<gene>
    <name evidence="2" type="ORF">FB381_3892</name>
</gene>
<dbReference type="Pfam" id="PF14907">
    <property type="entry name" value="NTP_transf_5"/>
    <property type="match status" value="1"/>
</dbReference>
<organism evidence="2 3">
    <name type="scientific">Nocardioides albertanoniae</name>
    <dbReference type="NCBI Taxonomy" id="1175486"/>
    <lineage>
        <taxon>Bacteria</taxon>
        <taxon>Bacillati</taxon>
        <taxon>Actinomycetota</taxon>
        <taxon>Actinomycetes</taxon>
        <taxon>Propionibacteriales</taxon>
        <taxon>Nocardioidaceae</taxon>
        <taxon>Nocardioides</taxon>
    </lineage>
</organism>
<keyword evidence="2" id="KW-0808">Transferase</keyword>
<dbReference type="AlphaFoldDB" id="A0A543ABM8"/>
<name>A0A543ABM8_9ACTN</name>
<dbReference type="InterPro" id="IPR039498">
    <property type="entry name" value="NTP_transf_5"/>
</dbReference>
<protein>
    <submittedName>
        <fullName evidence="2">Putative nucleotidyltransferase-like protein</fullName>
    </submittedName>
</protein>
<evidence type="ECO:0000313" key="2">
    <source>
        <dbReference type="EMBL" id="TQL69969.1"/>
    </source>
</evidence>
<keyword evidence="3" id="KW-1185">Reference proteome</keyword>
<dbReference type="Proteomes" id="UP000320209">
    <property type="component" value="Unassembled WGS sequence"/>
</dbReference>
<dbReference type="EMBL" id="VFOV01000001">
    <property type="protein sequence ID" value="TQL69969.1"/>
    <property type="molecule type" value="Genomic_DNA"/>
</dbReference>
<dbReference type="GO" id="GO:0016740">
    <property type="term" value="F:transferase activity"/>
    <property type="evidence" value="ECO:0007669"/>
    <property type="project" value="UniProtKB-KW"/>
</dbReference>
<feature type="compositionally biased region" description="Low complexity" evidence="1">
    <location>
        <begin position="363"/>
        <end position="375"/>
    </location>
</feature>
<evidence type="ECO:0000313" key="3">
    <source>
        <dbReference type="Proteomes" id="UP000320209"/>
    </source>
</evidence>
<accession>A0A543ABM8</accession>
<proteinExistence type="predicted"/>
<reference evidence="2 3" key="1">
    <citation type="submission" date="2019-06" db="EMBL/GenBank/DDBJ databases">
        <title>Sequencing the genomes of 1000 actinobacteria strains.</title>
        <authorList>
            <person name="Klenk H.-P."/>
        </authorList>
    </citation>
    <scope>NUCLEOTIDE SEQUENCE [LARGE SCALE GENOMIC DNA]</scope>
    <source>
        <strain evidence="2 3">DSM 25218</strain>
    </source>
</reference>
<feature type="region of interest" description="Disordered" evidence="1">
    <location>
        <begin position="363"/>
        <end position="399"/>
    </location>
</feature>